<dbReference type="Proteomes" id="UP000308528">
    <property type="component" value="Unassembled WGS sequence"/>
</dbReference>
<proteinExistence type="predicted"/>
<evidence type="ECO:0000256" key="1">
    <source>
        <dbReference type="SAM" id="SignalP"/>
    </source>
</evidence>
<name>A0A4S4NMY6_9BACT</name>
<protein>
    <submittedName>
        <fullName evidence="3">Iron-regulated protein</fullName>
    </submittedName>
</protein>
<keyword evidence="4" id="KW-1185">Reference proteome</keyword>
<evidence type="ECO:0000313" key="3">
    <source>
        <dbReference type="EMBL" id="THH41319.1"/>
    </source>
</evidence>
<dbReference type="InterPro" id="IPR007314">
    <property type="entry name" value="Cofac_haem-bd_dom"/>
</dbReference>
<sequence>MRFRVSLLLAFLSAFVYGQDNPAYQLFNESGRKVKFGKMMKDLQEADIILFGEYHDNPIAHWMEQEILEDLGRYSLGMEMFETDEQAYLDDFMAEKITLEELDSLTGGVWPNFKTDYLPLLEAARADSSRVFATNTPRRFARMVFQRGFVVLRSLDDDEQAFLPPLLPPYDPELPGYKSMRVQGHGSGPSGENFPKAQAIKDATMAWFIVKNVQPGVPFVHLNGSYHSDNFEGIGWYLRQYKPQLKVVTITTLEQPEVDELRPEFVGRANYTLLVPSNMTKTY</sequence>
<dbReference type="RefSeq" id="WP_136456145.1">
    <property type="nucleotide sequence ID" value="NZ_SRSF01000001.1"/>
</dbReference>
<dbReference type="EMBL" id="SRSF01000001">
    <property type="protein sequence ID" value="THH41319.1"/>
    <property type="molecule type" value="Genomic_DNA"/>
</dbReference>
<comment type="caution">
    <text evidence="3">The sequence shown here is derived from an EMBL/GenBank/DDBJ whole genome shotgun (WGS) entry which is preliminary data.</text>
</comment>
<gene>
    <name evidence="3" type="ORF">E4021_01605</name>
</gene>
<dbReference type="SUPFAM" id="SSF159501">
    <property type="entry name" value="EreA/ChaN-like"/>
    <property type="match status" value="1"/>
</dbReference>
<dbReference type="CDD" id="cd14727">
    <property type="entry name" value="ChanN-like"/>
    <property type="match status" value="1"/>
</dbReference>
<reference evidence="3 4" key="1">
    <citation type="submission" date="2019-04" db="EMBL/GenBank/DDBJ databases">
        <title>Lewinella litorea sp. nov., isolated from a marine sand.</title>
        <authorList>
            <person name="Yoon J.-H."/>
        </authorList>
    </citation>
    <scope>NUCLEOTIDE SEQUENCE [LARGE SCALE GENOMIC DNA]</scope>
    <source>
        <strain evidence="3 4">HSMS-39</strain>
    </source>
</reference>
<keyword evidence="1" id="KW-0732">Signal</keyword>
<evidence type="ECO:0000313" key="4">
    <source>
        <dbReference type="Proteomes" id="UP000308528"/>
    </source>
</evidence>
<accession>A0A4S4NMY6</accession>
<organism evidence="3 4">
    <name type="scientific">Neolewinella litorea</name>
    <dbReference type="NCBI Taxonomy" id="2562452"/>
    <lineage>
        <taxon>Bacteria</taxon>
        <taxon>Pseudomonadati</taxon>
        <taxon>Bacteroidota</taxon>
        <taxon>Saprospiria</taxon>
        <taxon>Saprospirales</taxon>
        <taxon>Lewinellaceae</taxon>
        <taxon>Neolewinella</taxon>
    </lineage>
</organism>
<dbReference type="OrthoDB" id="1680202at2"/>
<feature type="domain" description="Haem-binding uptake Tiki superfamily ChaN" evidence="2">
    <location>
        <begin position="39"/>
        <end position="238"/>
    </location>
</feature>
<dbReference type="Pfam" id="PF04187">
    <property type="entry name" value="Cofac_haem_bdg"/>
    <property type="match status" value="1"/>
</dbReference>
<evidence type="ECO:0000259" key="2">
    <source>
        <dbReference type="Pfam" id="PF04187"/>
    </source>
</evidence>
<dbReference type="Gene3D" id="3.40.50.11550">
    <property type="match status" value="1"/>
</dbReference>
<feature type="chain" id="PRO_5020811783" evidence="1">
    <location>
        <begin position="19"/>
        <end position="283"/>
    </location>
</feature>
<feature type="signal peptide" evidence="1">
    <location>
        <begin position="1"/>
        <end position="18"/>
    </location>
</feature>
<dbReference type="AlphaFoldDB" id="A0A4S4NMY6"/>